<feature type="compositionally biased region" description="Polar residues" evidence="1">
    <location>
        <begin position="35"/>
        <end position="56"/>
    </location>
</feature>
<protein>
    <submittedName>
        <fullName evidence="2">Uncharacterized protein</fullName>
    </submittedName>
</protein>
<reference evidence="2" key="1">
    <citation type="submission" date="2021-10" db="EMBL/GenBank/DDBJ databases">
        <title>Melipona bicolor Genome sequencing and assembly.</title>
        <authorList>
            <person name="Araujo N.S."/>
            <person name="Arias M.C."/>
        </authorList>
    </citation>
    <scope>NUCLEOTIDE SEQUENCE</scope>
    <source>
        <strain evidence="2">USP_2M_L1-L4_2017</strain>
        <tissue evidence="2">Whole body</tissue>
    </source>
</reference>
<keyword evidence="3" id="KW-1185">Reference proteome</keyword>
<feature type="non-terminal residue" evidence="2">
    <location>
        <position position="70"/>
    </location>
</feature>
<sequence length="70" mass="7723">MSQKPKQSILFLSPPSSRLFFGRNSPVSGEESPVWANSTLPTSSSFREAETKQSGNPLPFDKHIDTVTQN</sequence>
<name>A0AA40FIR8_9HYME</name>
<organism evidence="2 3">
    <name type="scientific">Melipona bicolor</name>
    <dbReference type="NCBI Taxonomy" id="60889"/>
    <lineage>
        <taxon>Eukaryota</taxon>
        <taxon>Metazoa</taxon>
        <taxon>Ecdysozoa</taxon>
        <taxon>Arthropoda</taxon>
        <taxon>Hexapoda</taxon>
        <taxon>Insecta</taxon>
        <taxon>Pterygota</taxon>
        <taxon>Neoptera</taxon>
        <taxon>Endopterygota</taxon>
        <taxon>Hymenoptera</taxon>
        <taxon>Apocrita</taxon>
        <taxon>Aculeata</taxon>
        <taxon>Apoidea</taxon>
        <taxon>Anthophila</taxon>
        <taxon>Apidae</taxon>
        <taxon>Melipona</taxon>
    </lineage>
</organism>
<dbReference type="Proteomes" id="UP001177670">
    <property type="component" value="Unassembled WGS sequence"/>
</dbReference>
<evidence type="ECO:0000313" key="3">
    <source>
        <dbReference type="Proteomes" id="UP001177670"/>
    </source>
</evidence>
<evidence type="ECO:0000313" key="2">
    <source>
        <dbReference type="EMBL" id="KAK1119629.1"/>
    </source>
</evidence>
<dbReference type="AlphaFoldDB" id="A0AA40FIR8"/>
<gene>
    <name evidence="2" type="ORF">K0M31_013049</name>
</gene>
<accession>A0AA40FIR8</accession>
<dbReference type="EMBL" id="JAHYIQ010000035">
    <property type="protein sequence ID" value="KAK1119629.1"/>
    <property type="molecule type" value="Genomic_DNA"/>
</dbReference>
<feature type="region of interest" description="Disordered" evidence="1">
    <location>
        <begin position="22"/>
        <end position="60"/>
    </location>
</feature>
<evidence type="ECO:0000256" key="1">
    <source>
        <dbReference type="SAM" id="MobiDB-lite"/>
    </source>
</evidence>
<comment type="caution">
    <text evidence="2">The sequence shown here is derived from an EMBL/GenBank/DDBJ whole genome shotgun (WGS) entry which is preliminary data.</text>
</comment>
<proteinExistence type="predicted"/>